<dbReference type="InterPro" id="IPR000811">
    <property type="entry name" value="Glyco_trans_35"/>
</dbReference>
<proteinExistence type="inferred from homology"/>
<dbReference type="InterPro" id="IPR052182">
    <property type="entry name" value="Glycogen/Maltodextrin_Phosph"/>
</dbReference>
<accession>A0A9D1KSM9</accession>
<dbReference type="Proteomes" id="UP000824161">
    <property type="component" value="Unassembled WGS sequence"/>
</dbReference>
<reference evidence="7" key="1">
    <citation type="submission" date="2020-10" db="EMBL/GenBank/DDBJ databases">
        <authorList>
            <person name="Gilroy R."/>
        </authorList>
    </citation>
    <scope>NUCLEOTIDE SEQUENCE</scope>
    <source>
        <strain evidence="7">1383</strain>
    </source>
</reference>
<evidence type="ECO:0000313" key="8">
    <source>
        <dbReference type="Proteomes" id="UP000824161"/>
    </source>
</evidence>
<dbReference type="PANTHER" id="PTHR42655:SF1">
    <property type="entry name" value="GLYCOGEN PHOSPHORYLASE"/>
    <property type="match status" value="1"/>
</dbReference>
<dbReference type="Gene3D" id="3.40.50.2000">
    <property type="entry name" value="Glycogen Phosphorylase B"/>
    <property type="match status" value="3"/>
</dbReference>
<evidence type="ECO:0000313" key="7">
    <source>
        <dbReference type="EMBL" id="HIT97941.1"/>
    </source>
</evidence>
<dbReference type="GO" id="GO:0008184">
    <property type="term" value="F:glycogen phosphorylase activity"/>
    <property type="evidence" value="ECO:0007669"/>
    <property type="project" value="InterPro"/>
</dbReference>
<evidence type="ECO:0000256" key="1">
    <source>
        <dbReference type="ARBA" id="ARBA00001478"/>
    </source>
</evidence>
<dbReference type="SUPFAM" id="SSF53756">
    <property type="entry name" value="UDP-Glycosyltransferase/glycogen phosphorylase"/>
    <property type="match status" value="1"/>
</dbReference>
<dbReference type="GO" id="GO:0005975">
    <property type="term" value="P:carbohydrate metabolic process"/>
    <property type="evidence" value="ECO:0007669"/>
    <property type="project" value="InterPro"/>
</dbReference>
<keyword evidence="5" id="KW-0808">Transferase</keyword>
<dbReference type="GO" id="GO:0009011">
    <property type="term" value="F:alpha-1,4-glucan glucosyltransferase (ADP-glucose donor) activity"/>
    <property type="evidence" value="ECO:0007669"/>
    <property type="project" value="UniProtKB-EC"/>
</dbReference>
<comment type="caution">
    <text evidence="7">The sequence shown here is derived from an EMBL/GenBank/DDBJ whole genome shotgun (WGS) entry which is preliminary data.</text>
</comment>
<evidence type="ECO:0000256" key="2">
    <source>
        <dbReference type="ARBA" id="ARBA00006047"/>
    </source>
</evidence>
<dbReference type="Pfam" id="PF08323">
    <property type="entry name" value="Glyco_transf_5"/>
    <property type="match status" value="1"/>
</dbReference>
<dbReference type="Pfam" id="PF00343">
    <property type="entry name" value="Phosphorylase"/>
    <property type="match status" value="1"/>
</dbReference>
<organism evidence="7 8">
    <name type="scientific">Candidatus Merdimorpha stercoravium</name>
    <dbReference type="NCBI Taxonomy" id="2840863"/>
    <lineage>
        <taxon>Bacteria</taxon>
        <taxon>Pseudomonadati</taxon>
        <taxon>Bacteroidota</taxon>
        <taxon>Flavobacteriia</taxon>
        <taxon>Flavobacteriales</taxon>
        <taxon>Candidatus Merdimorpha</taxon>
    </lineage>
</organism>
<comment type="catalytic activity">
    <reaction evidence="1">
        <text>[(1-&gt;4)-alpha-D-glucosyl](n) + ADP-alpha-D-glucose = [(1-&gt;4)-alpha-D-glucosyl](n+1) + ADP + H(+)</text>
        <dbReference type="Rhea" id="RHEA:18189"/>
        <dbReference type="Rhea" id="RHEA-COMP:9584"/>
        <dbReference type="Rhea" id="RHEA-COMP:9587"/>
        <dbReference type="ChEBI" id="CHEBI:15378"/>
        <dbReference type="ChEBI" id="CHEBI:15444"/>
        <dbReference type="ChEBI" id="CHEBI:57498"/>
        <dbReference type="ChEBI" id="CHEBI:456216"/>
        <dbReference type="EC" id="2.4.1.21"/>
    </reaction>
</comment>
<evidence type="ECO:0000256" key="4">
    <source>
        <dbReference type="ARBA" id="ARBA00022676"/>
    </source>
</evidence>
<dbReference type="EMBL" id="DVLY01000089">
    <property type="protein sequence ID" value="HIT97941.1"/>
    <property type="molecule type" value="Genomic_DNA"/>
</dbReference>
<gene>
    <name evidence="7" type="primary">glgP</name>
    <name evidence="7" type="ORF">IAC44_03785</name>
</gene>
<dbReference type="InterPro" id="IPR013534">
    <property type="entry name" value="Starch_synth_cat_dom"/>
</dbReference>
<dbReference type="InterPro" id="IPR011834">
    <property type="entry name" value="Agluc_phsphrylas"/>
</dbReference>
<evidence type="ECO:0000256" key="3">
    <source>
        <dbReference type="ARBA" id="ARBA00012588"/>
    </source>
</evidence>
<evidence type="ECO:0000256" key="5">
    <source>
        <dbReference type="ARBA" id="ARBA00022679"/>
    </source>
</evidence>
<dbReference type="AlphaFoldDB" id="A0A9D1KSM9"/>
<evidence type="ECO:0000259" key="6">
    <source>
        <dbReference type="Pfam" id="PF08323"/>
    </source>
</evidence>
<dbReference type="PANTHER" id="PTHR42655">
    <property type="entry name" value="GLYCOGEN PHOSPHORYLASE"/>
    <property type="match status" value="1"/>
</dbReference>
<name>A0A9D1KSM9_9FLAO</name>
<comment type="similarity">
    <text evidence="2">Belongs to the glycogen phosphorylase family.</text>
</comment>
<reference evidence="7" key="2">
    <citation type="journal article" date="2021" name="PeerJ">
        <title>Extensive microbial diversity within the chicken gut microbiome revealed by metagenomics and culture.</title>
        <authorList>
            <person name="Gilroy R."/>
            <person name="Ravi A."/>
            <person name="Getino M."/>
            <person name="Pursley I."/>
            <person name="Horton D.L."/>
            <person name="Alikhan N.F."/>
            <person name="Baker D."/>
            <person name="Gharbi K."/>
            <person name="Hall N."/>
            <person name="Watson M."/>
            <person name="Adriaenssens E.M."/>
            <person name="Foster-Nyarko E."/>
            <person name="Jarju S."/>
            <person name="Secka A."/>
            <person name="Antonio M."/>
            <person name="Oren A."/>
            <person name="Chaudhuri R.R."/>
            <person name="La Ragione R."/>
            <person name="Hildebrand F."/>
            <person name="Pallen M.J."/>
        </authorList>
    </citation>
    <scope>NUCLEOTIDE SEQUENCE</scope>
    <source>
        <strain evidence="7">1383</strain>
    </source>
</reference>
<sequence>MANTLPQPFTPPYEIDPRFEKGVVYFSMEYAIDQSLKIYSGGLGFLAGSHMRSAYQLRQNLTGIGILWKNGYYDQRRNADQTMQVSFEEKIYKFLTDTGIKFTVEINHTQVWVKAYYLDPKVFGTAPLFLLTTDLEENDFLARSTTFRLYDSDPQAKIAASIVLGRGGIKLLEQLGYEPDIIHLNEAHGVSAAFALYEKYGSLEEVKKRMVFTTHTPEEAGNEKHPFDMLVNMSFFGNVPLDVARDISGVKDEVFNHSLAALRMSHLANGVSKLHGEVSRQMWAGNEGIPPITHVTNAQNKPYWADYILEQARVTGNELLLTARKSALKKSLFDHVADQCGTILDPQVLTIVWSRRFAQYKRPDLLTQDTERFHRLMENTKTPVQIIWAGKPYPSDYGAISVFNKLVDMAKHYKNMAVLVGYELWLSRKLKLGADIWLNNPRITREASGTSGMTAAMNGAINFSTYDGWIPEFAKDGVNSFIIPPQDYRLSIYEQDALDMNNMFDILENKIIPMYYGDRKGWTQMMMASMNDVVPFFDSARMATEYYEKIYNAPQDAPAGE</sequence>
<feature type="domain" description="Starch synthase catalytic" evidence="6">
    <location>
        <begin position="136"/>
        <end position="223"/>
    </location>
</feature>
<keyword evidence="4" id="KW-0328">Glycosyltransferase</keyword>
<dbReference type="NCBIfam" id="TIGR02094">
    <property type="entry name" value="more_P_ylases"/>
    <property type="match status" value="2"/>
</dbReference>
<protein>
    <recommendedName>
        <fullName evidence="3">starch synthase</fullName>
        <ecNumber evidence="3">2.4.1.21</ecNumber>
    </recommendedName>
</protein>
<dbReference type="GO" id="GO:0030170">
    <property type="term" value="F:pyridoxal phosphate binding"/>
    <property type="evidence" value="ECO:0007669"/>
    <property type="project" value="InterPro"/>
</dbReference>
<dbReference type="EC" id="2.4.1.21" evidence="3"/>